<accession>A0ACC3TP41</accession>
<gene>
    <name evidence="1" type="ORF">V1517DRAFT_346122</name>
</gene>
<protein>
    <submittedName>
        <fullName evidence="1">Actin-domain-containing protein</fullName>
    </submittedName>
</protein>
<name>A0ACC3TP41_9ASCO</name>
<evidence type="ECO:0000313" key="2">
    <source>
        <dbReference type="Proteomes" id="UP001489719"/>
    </source>
</evidence>
<dbReference type="EMBL" id="MU970073">
    <property type="protein sequence ID" value="KAK9322661.1"/>
    <property type="molecule type" value="Genomic_DNA"/>
</dbReference>
<sequence length="463" mass="50854">MANSDGDTGTSELLRGIAVLRRQLSSSSPTTPGASPSFASSPLLSPTTRQQYTDPPVILDIGARGIRAGIAGMERPVCEIPIGPDLRGRIKTHVLWDLDTRNTSIEHVHDILQAILRDIYYKHLLLDGKSRKVVILENPMMTLQLKKAIAFVLFNYFQSISVTYMLSPIGSMLAAGARTALVVDIGWHETTITPIFDYKPILSATRSTLRAGKRLHDLVSRTLKASTDVIPSFDEVEEFIARAMYCTPIDLSTSARTSQQAFAITLSGNTYYIPSAETRHKPLVQLFLQRAEDNVDDIDDFPIPDLIVSCLSGLGIDTRASMLSRILFVGGCSNIPGLTLRILEEVRNCLVRDSAGGDSIDLQKNFRPWTIGDRSRIKAITSLGAWSGASLYISREREHLLNGAGAGAGSGAIRRLRPEAASGISHTASSSFRILGEVERDKFLLDKTYADNIFDWTISTKYR</sequence>
<proteinExistence type="predicted"/>
<organism evidence="1 2">
    <name type="scientific">Lipomyces orientalis</name>
    <dbReference type="NCBI Taxonomy" id="1233043"/>
    <lineage>
        <taxon>Eukaryota</taxon>
        <taxon>Fungi</taxon>
        <taxon>Dikarya</taxon>
        <taxon>Ascomycota</taxon>
        <taxon>Saccharomycotina</taxon>
        <taxon>Lipomycetes</taxon>
        <taxon>Lipomycetales</taxon>
        <taxon>Lipomycetaceae</taxon>
        <taxon>Lipomyces</taxon>
    </lineage>
</organism>
<dbReference type="Proteomes" id="UP001489719">
    <property type="component" value="Unassembled WGS sequence"/>
</dbReference>
<evidence type="ECO:0000313" key="1">
    <source>
        <dbReference type="EMBL" id="KAK9322661.1"/>
    </source>
</evidence>
<comment type="caution">
    <text evidence="1">The sequence shown here is derived from an EMBL/GenBank/DDBJ whole genome shotgun (WGS) entry which is preliminary data.</text>
</comment>
<keyword evidence="2" id="KW-1185">Reference proteome</keyword>
<reference evidence="2" key="1">
    <citation type="journal article" date="2024" name="Front. Bioeng. Biotechnol.">
        <title>Genome-scale model development and genomic sequencing of the oleaginous clade Lipomyces.</title>
        <authorList>
            <person name="Czajka J.J."/>
            <person name="Han Y."/>
            <person name="Kim J."/>
            <person name="Mondo S.J."/>
            <person name="Hofstad B.A."/>
            <person name="Robles A."/>
            <person name="Haridas S."/>
            <person name="Riley R."/>
            <person name="LaButti K."/>
            <person name="Pangilinan J."/>
            <person name="Andreopoulos W."/>
            <person name="Lipzen A."/>
            <person name="Yan J."/>
            <person name="Wang M."/>
            <person name="Ng V."/>
            <person name="Grigoriev I.V."/>
            <person name="Spatafora J.W."/>
            <person name="Magnuson J.K."/>
            <person name="Baker S.E."/>
            <person name="Pomraning K.R."/>
        </authorList>
    </citation>
    <scope>NUCLEOTIDE SEQUENCE [LARGE SCALE GENOMIC DNA]</scope>
    <source>
        <strain evidence="2">CBS 10300</strain>
    </source>
</reference>